<evidence type="ECO:0000259" key="3">
    <source>
        <dbReference type="Pfam" id="PF00855"/>
    </source>
</evidence>
<dbReference type="AlphaFoldDB" id="A0A1D2MDW6"/>
<feature type="domain" description="PWWP" evidence="3">
    <location>
        <begin position="292"/>
        <end position="385"/>
    </location>
</feature>
<accession>A0A1D2MDW6</accession>
<dbReference type="CDD" id="cd05162">
    <property type="entry name" value="PWWP"/>
    <property type="match status" value="1"/>
</dbReference>
<sequence length="828" mass="92320">MYKRRIESSSSSDDNSENDSSQSLECRGGTANNNNSRPGHLSTGNESCKKARNDTAEQREQGPVASTSSQFQAGDGVIVKEEIEENDDVVEHTEADLAEGMDVACSSSMAGRQSQPEVERSRGGRLLSKTQRISKDPPSKKISAPTPHEKYFEGSIVMGGSPFWPGIIRKPGADDKHPDYSRTLGGKISFFVQFFTNPTTMGWRKPSELRVFDVAKPNRCKYLDPIVVAKFENAIRIATAATDFSVKARLEKFTSPNEAGIDNLLCQIDFNTNHAANEVLLPKRHEKLFEGSLVMASTGCKGYKFWPGMIRKAGAEDLKRHDYSFYEGGKMWFCVQYFKEPTPVMWVTPGDLRVFDAAKTNVRYHRNPAVVVKFETAVRIARAAANYSVETRLEKFTLLKGAAINGLLAEIDNVNSDHITTAESRTRQDSTPVENSNSTPTTTQRNGGSSTDSFETMMEERMSEHQKLREEWNREKEEEIRSLTRDKARLTEENNKLTLNLNQQAIFIVDLQQKQEKEKLELKKEVEKEKQEKLKYKQESEKRKALLEKAFPALKNRKADISSDSEDGEEILRQMEINLRIYTPRHALVAATTPADESKMEEDDKGDQNKSTSLPKKNESAAPDIVGVGRGRGRARNPPATSTKGLSTAPETATSTKKPSATPEIAPWLRGSSLIEKLMLAWAAFKGEFPPYDPSDYEVEEKSESAGETDVIETAVALGKGLGRGLGRGKEKRSPLTATSSQSQSARESSPQPGPAKQSFGHWVPEPGAEASDTSQARTSQPEESQHVPVRHPFYDRGYEIEEPVWRASEGVNFRRHLLNMIAVLMDR</sequence>
<dbReference type="Pfam" id="PF00855">
    <property type="entry name" value="PWWP"/>
    <property type="match status" value="1"/>
</dbReference>
<feature type="region of interest" description="Disordered" evidence="2">
    <location>
        <begin position="689"/>
        <end position="793"/>
    </location>
</feature>
<feature type="region of interest" description="Disordered" evidence="2">
    <location>
        <begin position="591"/>
        <end position="667"/>
    </location>
</feature>
<feature type="coiled-coil region" evidence="1">
    <location>
        <begin position="462"/>
        <end position="543"/>
    </location>
</feature>
<proteinExistence type="predicted"/>
<evidence type="ECO:0000256" key="2">
    <source>
        <dbReference type="SAM" id="MobiDB-lite"/>
    </source>
</evidence>
<feature type="compositionally biased region" description="Basic and acidic residues" evidence="2">
    <location>
        <begin position="47"/>
        <end position="60"/>
    </location>
</feature>
<dbReference type="Gene3D" id="2.30.30.140">
    <property type="match status" value="2"/>
</dbReference>
<feature type="region of interest" description="Disordered" evidence="2">
    <location>
        <begin position="107"/>
        <end position="147"/>
    </location>
</feature>
<dbReference type="SUPFAM" id="SSF63748">
    <property type="entry name" value="Tudor/PWWP/MBT"/>
    <property type="match status" value="2"/>
</dbReference>
<feature type="region of interest" description="Disordered" evidence="2">
    <location>
        <begin position="422"/>
        <end position="453"/>
    </location>
</feature>
<organism evidence="4 5">
    <name type="scientific">Orchesella cincta</name>
    <name type="common">Springtail</name>
    <name type="synonym">Podura cincta</name>
    <dbReference type="NCBI Taxonomy" id="48709"/>
    <lineage>
        <taxon>Eukaryota</taxon>
        <taxon>Metazoa</taxon>
        <taxon>Ecdysozoa</taxon>
        <taxon>Arthropoda</taxon>
        <taxon>Hexapoda</taxon>
        <taxon>Collembola</taxon>
        <taxon>Entomobryomorpha</taxon>
        <taxon>Entomobryoidea</taxon>
        <taxon>Orchesellidae</taxon>
        <taxon>Orchesellinae</taxon>
        <taxon>Orchesella</taxon>
    </lineage>
</organism>
<dbReference type="InterPro" id="IPR000313">
    <property type="entry name" value="PWWP_dom"/>
</dbReference>
<feature type="compositionally biased region" description="Polar residues" evidence="2">
    <location>
        <begin position="107"/>
        <end position="116"/>
    </location>
</feature>
<keyword evidence="5" id="KW-1185">Reference proteome</keyword>
<keyword evidence="1" id="KW-0175">Coiled coil</keyword>
<comment type="caution">
    <text evidence="4">The sequence shown here is derived from an EMBL/GenBank/DDBJ whole genome shotgun (WGS) entry which is preliminary data.</text>
</comment>
<feature type="region of interest" description="Disordered" evidence="2">
    <location>
        <begin position="1"/>
        <end position="79"/>
    </location>
</feature>
<evidence type="ECO:0000313" key="5">
    <source>
        <dbReference type="Proteomes" id="UP000094527"/>
    </source>
</evidence>
<feature type="compositionally biased region" description="Low complexity" evidence="2">
    <location>
        <begin position="8"/>
        <end position="21"/>
    </location>
</feature>
<feature type="compositionally biased region" description="Polar residues" evidence="2">
    <location>
        <begin position="639"/>
        <end position="659"/>
    </location>
</feature>
<feature type="compositionally biased region" description="Low complexity" evidence="2">
    <location>
        <begin position="735"/>
        <end position="751"/>
    </location>
</feature>
<feature type="compositionally biased region" description="Polar residues" evidence="2">
    <location>
        <begin position="30"/>
        <end position="46"/>
    </location>
</feature>
<gene>
    <name evidence="4" type="ORF">Ocin01_15502</name>
</gene>
<feature type="compositionally biased region" description="Polar residues" evidence="2">
    <location>
        <begin position="772"/>
        <end position="783"/>
    </location>
</feature>
<reference evidence="4 5" key="1">
    <citation type="journal article" date="2016" name="Genome Biol. Evol.">
        <title>Gene Family Evolution Reflects Adaptation to Soil Environmental Stressors in the Genome of the Collembolan Orchesella cincta.</title>
        <authorList>
            <person name="Faddeeva-Vakhrusheva A."/>
            <person name="Derks M.F."/>
            <person name="Anvar S.Y."/>
            <person name="Agamennone V."/>
            <person name="Suring W."/>
            <person name="Smit S."/>
            <person name="van Straalen N.M."/>
            <person name="Roelofs D."/>
        </authorList>
    </citation>
    <scope>NUCLEOTIDE SEQUENCE [LARGE SCALE GENOMIC DNA]</scope>
    <source>
        <tissue evidence="4">Mixed pool</tissue>
    </source>
</reference>
<dbReference type="Proteomes" id="UP000094527">
    <property type="component" value="Unassembled WGS sequence"/>
</dbReference>
<evidence type="ECO:0000256" key="1">
    <source>
        <dbReference type="SAM" id="Coils"/>
    </source>
</evidence>
<evidence type="ECO:0000313" key="4">
    <source>
        <dbReference type="EMBL" id="ODM91180.1"/>
    </source>
</evidence>
<name>A0A1D2MDW6_ORCCI</name>
<protein>
    <recommendedName>
        <fullName evidence="3">PWWP domain-containing protein</fullName>
    </recommendedName>
</protein>
<dbReference type="EMBL" id="LJIJ01001642">
    <property type="protein sequence ID" value="ODM91180.1"/>
    <property type="molecule type" value="Genomic_DNA"/>
</dbReference>